<keyword evidence="4" id="KW-1015">Disulfide bond</keyword>
<dbReference type="Gene3D" id="3.40.30.10">
    <property type="entry name" value="Glutaredoxin"/>
    <property type="match status" value="1"/>
</dbReference>
<dbReference type="SUPFAM" id="SSF52833">
    <property type="entry name" value="Thioredoxin-like"/>
    <property type="match status" value="1"/>
</dbReference>
<comment type="similarity">
    <text evidence="1">Belongs to the thioredoxin family. DsbA subfamily.</text>
</comment>
<dbReference type="GO" id="GO:0016491">
    <property type="term" value="F:oxidoreductase activity"/>
    <property type="evidence" value="ECO:0007669"/>
    <property type="project" value="UniProtKB-KW"/>
</dbReference>
<name>A0A1F8E9Q6_9BACT</name>
<keyword evidence="6" id="KW-0812">Transmembrane</keyword>
<dbReference type="PANTHER" id="PTHR13887">
    <property type="entry name" value="GLUTATHIONE S-TRANSFERASE KAPPA"/>
    <property type="match status" value="1"/>
</dbReference>
<keyword evidence="3" id="KW-0560">Oxidoreductase</keyword>
<organism evidence="8 9">
    <name type="scientific">Candidatus Yanofskybacteria bacterium RIFCSPHIGHO2_01_FULL_41_21</name>
    <dbReference type="NCBI Taxonomy" id="1802660"/>
    <lineage>
        <taxon>Bacteria</taxon>
        <taxon>Candidatus Yanofskyibacteriota</taxon>
    </lineage>
</organism>
<dbReference type="Pfam" id="PF13462">
    <property type="entry name" value="Thioredoxin_4"/>
    <property type="match status" value="1"/>
</dbReference>
<keyword evidence="2" id="KW-0732">Signal</keyword>
<dbReference type="PANTHER" id="PTHR13887:SF14">
    <property type="entry name" value="DISULFIDE BOND FORMATION PROTEIN D"/>
    <property type="match status" value="1"/>
</dbReference>
<dbReference type="InterPro" id="IPR012336">
    <property type="entry name" value="Thioredoxin-like_fold"/>
</dbReference>
<dbReference type="InterPro" id="IPR036249">
    <property type="entry name" value="Thioredoxin-like_sf"/>
</dbReference>
<gene>
    <name evidence="8" type="ORF">A2735_03235</name>
</gene>
<dbReference type="AlphaFoldDB" id="A0A1F8E9Q6"/>
<protein>
    <recommendedName>
        <fullName evidence="7">Thioredoxin domain-containing protein</fullName>
    </recommendedName>
</protein>
<proteinExistence type="inferred from homology"/>
<accession>A0A1F8E9Q6</accession>
<dbReference type="InterPro" id="IPR013766">
    <property type="entry name" value="Thioredoxin_domain"/>
</dbReference>
<evidence type="ECO:0000313" key="9">
    <source>
        <dbReference type="Proteomes" id="UP000178520"/>
    </source>
</evidence>
<keyword evidence="5" id="KW-0676">Redox-active center</keyword>
<feature type="transmembrane region" description="Helical" evidence="6">
    <location>
        <begin position="6"/>
        <end position="24"/>
    </location>
</feature>
<evidence type="ECO:0000256" key="2">
    <source>
        <dbReference type="ARBA" id="ARBA00022729"/>
    </source>
</evidence>
<evidence type="ECO:0000256" key="4">
    <source>
        <dbReference type="ARBA" id="ARBA00023157"/>
    </source>
</evidence>
<evidence type="ECO:0000256" key="3">
    <source>
        <dbReference type="ARBA" id="ARBA00023002"/>
    </source>
</evidence>
<dbReference type="STRING" id="1802660.A2735_03235"/>
<evidence type="ECO:0000256" key="6">
    <source>
        <dbReference type="SAM" id="Phobius"/>
    </source>
</evidence>
<feature type="domain" description="Thioredoxin" evidence="7">
    <location>
        <begin position="21"/>
        <end position="212"/>
    </location>
</feature>
<keyword evidence="6" id="KW-0472">Membrane</keyword>
<dbReference type="EMBL" id="MGJA01000013">
    <property type="protein sequence ID" value="OGM97357.1"/>
    <property type="molecule type" value="Genomic_DNA"/>
</dbReference>
<comment type="caution">
    <text evidence="8">The sequence shown here is derived from an EMBL/GenBank/DDBJ whole genome shotgun (WGS) entry which is preliminary data.</text>
</comment>
<keyword evidence="6" id="KW-1133">Transmembrane helix</keyword>
<evidence type="ECO:0000256" key="1">
    <source>
        <dbReference type="ARBA" id="ARBA00005791"/>
    </source>
</evidence>
<dbReference type="Proteomes" id="UP000178520">
    <property type="component" value="Unassembled WGS sequence"/>
</dbReference>
<evidence type="ECO:0000313" key="8">
    <source>
        <dbReference type="EMBL" id="OGM97357.1"/>
    </source>
</evidence>
<evidence type="ECO:0000259" key="7">
    <source>
        <dbReference type="PROSITE" id="PS51352"/>
    </source>
</evidence>
<reference evidence="8 9" key="1">
    <citation type="journal article" date="2016" name="Nat. Commun.">
        <title>Thousands of microbial genomes shed light on interconnected biogeochemical processes in an aquifer system.</title>
        <authorList>
            <person name="Anantharaman K."/>
            <person name="Brown C.T."/>
            <person name="Hug L.A."/>
            <person name="Sharon I."/>
            <person name="Castelle C.J."/>
            <person name="Probst A.J."/>
            <person name="Thomas B.C."/>
            <person name="Singh A."/>
            <person name="Wilkins M.J."/>
            <person name="Karaoz U."/>
            <person name="Brodie E.L."/>
            <person name="Williams K.H."/>
            <person name="Hubbard S.S."/>
            <person name="Banfield J.F."/>
        </authorList>
    </citation>
    <scope>NUCLEOTIDE SEQUENCE [LARGE SCALE GENOMIC DNA]</scope>
</reference>
<evidence type="ECO:0000256" key="5">
    <source>
        <dbReference type="ARBA" id="ARBA00023284"/>
    </source>
</evidence>
<dbReference type="PROSITE" id="PS51352">
    <property type="entry name" value="THIOREDOXIN_2"/>
    <property type="match status" value="1"/>
</dbReference>
<sequence length="213" mass="23444">MNKETAIMIGVFVIIFGGLGFLITRNNQVATTPASKDQLIRPNSHSTVNPDAKVSIVEFGDFQCPACAAAFPIVEQLLALYKDNPQVNFVSRNFPLPQHQYALITAEAAEAAGAQGKYWEMYRLIYTNQNEWVNSADPMSILVGYATQLKLDIGRFKSEVTANKYNDIIEQDKQDGLALGINSTPTFFINGVRATGVQDFADFKARVDSALAQ</sequence>